<feature type="chain" id="PRO_5035274005" evidence="1">
    <location>
        <begin position="22"/>
        <end position="304"/>
    </location>
</feature>
<dbReference type="PANTHER" id="PTHR21398:SF6">
    <property type="entry name" value="AGAP007094-PA"/>
    <property type="match status" value="1"/>
</dbReference>
<evidence type="ECO:0000256" key="1">
    <source>
        <dbReference type="SAM" id="SignalP"/>
    </source>
</evidence>
<dbReference type="InterPro" id="IPR006631">
    <property type="entry name" value="DM4_12"/>
</dbReference>
<accession>A0A8J2R6Z5</accession>
<keyword evidence="1" id="KW-0732">Signal</keyword>
<evidence type="ECO:0000313" key="2">
    <source>
        <dbReference type="EMBL" id="CAH0098063.1"/>
    </source>
</evidence>
<dbReference type="AlphaFoldDB" id="A0A8J2R6Z5"/>
<dbReference type="SMART" id="SM00718">
    <property type="entry name" value="DM4_12"/>
    <property type="match status" value="1"/>
</dbReference>
<reference evidence="2" key="1">
    <citation type="submission" date="2021-11" db="EMBL/GenBank/DDBJ databases">
        <authorList>
            <person name="Schell T."/>
        </authorList>
    </citation>
    <scope>NUCLEOTIDE SEQUENCE</scope>
    <source>
        <strain evidence="2">M5</strain>
    </source>
</reference>
<name>A0A8J2R6Z5_9CRUS</name>
<keyword evidence="3" id="KW-1185">Reference proteome</keyword>
<comment type="caution">
    <text evidence="2">The sequence shown here is derived from an EMBL/GenBank/DDBJ whole genome shotgun (WGS) entry which is preliminary data.</text>
</comment>
<dbReference type="OrthoDB" id="6339724at2759"/>
<sequence length="304" mass="35082">MISFCPAFLLFMCWMTRYSIATEEGHHREDFASVLTLFREVMELAKNAASGDCHCSKSEPFPSDVEQQKRILDVIQGFNELIDSESVSAAAQRDNRESSEEYIRSHQHHKRVTRSFHYGFRRRIAFPPGTKISVTPTFFLPFVRDLPDGLISNMSISFPFSLVLDELGLTDDSNSFGTFTILRRIFRLLFGGHRKPRTNDYSGGHRILVYRTIENVLYNFGMEGHDCLLRAICEVHEFPLDHQHGLLGELLQFLFTASKSSDSGEEARDYIRAEQSGRDRGECWQYYSKCPKSIFNQQDNNLYM</sequence>
<dbReference type="Proteomes" id="UP000789390">
    <property type="component" value="Unassembled WGS sequence"/>
</dbReference>
<dbReference type="PANTHER" id="PTHR21398">
    <property type="entry name" value="AGAP007094-PA"/>
    <property type="match status" value="1"/>
</dbReference>
<dbReference type="EMBL" id="CAKKLH010000001">
    <property type="protein sequence ID" value="CAH0098063.1"/>
    <property type="molecule type" value="Genomic_DNA"/>
</dbReference>
<feature type="signal peptide" evidence="1">
    <location>
        <begin position="1"/>
        <end position="21"/>
    </location>
</feature>
<proteinExistence type="predicted"/>
<organism evidence="2 3">
    <name type="scientific">Daphnia galeata</name>
    <dbReference type="NCBI Taxonomy" id="27404"/>
    <lineage>
        <taxon>Eukaryota</taxon>
        <taxon>Metazoa</taxon>
        <taxon>Ecdysozoa</taxon>
        <taxon>Arthropoda</taxon>
        <taxon>Crustacea</taxon>
        <taxon>Branchiopoda</taxon>
        <taxon>Diplostraca</taxon>
        <taxon>Cladocera</taxon>
        <taxon>Anomopoda</taxon>
        <taxon>Daphniidae</taxon>
        <taxon>Daphnia</taxon>
    </lineage>
</organism>
<protein>
    <submittedName>
        <fullName evidence="2">Uncharacterized protein</fullName>
    </submittedName>
</protein>
<gene>
    <name evidence="2" type="ORF">DGAL_LOCUS110</name>
</gene>
<evidence type="ECO:0000313" key="3">
    <source>
        <dbReference type="Proteomes" id="UP000789390"/>
    </source>
</evidence>
<dbReference type="Pfam" id="PF07841">
    <property type="entry name" value="DM4_12"/>
    <property type="match status" value="1"/>
</dbReference>